<keyword evidence="6" id="KW-0539">Nucleus</keyword>
<evidence type="ECO:0000313" key="8">
    <source>
        <dbReference type="EMBL" id="KAK0510763.1"/>
    </source>
</evidence>
<keyword evidence="2" id="KW-0862">Zinc</keyword>
<protein>
    <recommendedName>
        <fullName evidence="10">Zn(2)-C6 fungal-type domain-containing protein</fullName>
    </recommendedName>
</protein>
<keyword evidence="9" id="KW-1185">Reference proteome</keyword>
<evidence type="ECO:0000256" key="5">
    <source>
        <dbReference type="ARBA" id="ARBA00023163"/>
    </source>
</evidence>
<evidence type="ECO:0000256" key="7">
    <source>
        <dbReference type="SAM" id="MobiDB-lite"/>
    </source>
</evidence>
<keyword evidence="1" id="KW-0479">Metal-binding</keyword>
<dbReference type="GO" id="GO:0003677">
    <property type="term" value="F:DNA binding"/>
    <property type="evidence" value="ECO:0007669"/>
    <property type="project" value="UniProtKB-KW"/>
</dbReference>
<dbReference type="PANTHER" id="PTHR36206:SF12">
    <property type="entry name" value="ASPERCRYPTIN BIOSYNTHESIS CLUSTER-SPECIFIC TRANSCRIPTION REGULATOR ATNN-RELATED"/>
    <property type="match status" value="1"/>
</dbReference>
<dbReference type="Proteomes" id="UP001166286">
    <property type="component" value="Unassembled WGS sequence"/>
</dbReference>
<evidence type="ECO:0000256" key="6">
    <source>
        <dbReference type="ARBA" id="ARBA00023242"/>
    </source>
</evidence>
<sequence length="590" mass="67591">MLNKKPNYDANSKSARSKKPKVKTGLRRIKCDEAKPYCQKCTSTGRKCDGYACPESFPKSNSAKCDSHTTLDHYNDSSNLCYRDSNHTDVGLFNNLNPSGLASEEEWRCFNFFRSRTSVQMAGFFSSEIWDRLILQATHYEPAIRHAVLALGSLHERFVNEDQSLQKQAWSRNEGGFALEHYNLAIQSLMNPANSGRLNIDVCLIACMLFCSFETLRGHHGSAVSHINSGVKILFELQCKPYDRPRHDTLTIPERPYVELEDLEIIFNRLHAQVLQVTTPAKIWFPSVPAQVSILLLNGRQMMGGSPMPIPRRPKCEALGLGPDVPREFSSLDEARNSLDYYWNRCEQALMDPTHNQPPQIIGPLLEERRRLSIAVKRWDSAFRAFLRKEEKSLDNKSLQAARTVEISHTFLTIFLDFESLELEDQTIWDLYCPQFERIVELATLIVESYPESFNNEGPTYCMDMNIVAPLYAVAHRCRHPVIRRKAVTLLYAASRQEGIWESRMTANAAERVIEMEEAGLGNITCCEDIPRWNRVTDVIVQFDGEGRLTALTYGRDKYYPSNGYITEPFKQYHLELLPSLDIRISFHKQ</sequence>
<proteinExistence type="predicted"/>
<evidence type="ECO:0000313" key="9">
    <source>
        <dbReference type="Proteomes" id="UP001166286"/>
    </source>
</evidence>
<feature type="region of interest" description="Disordered" evidence="7">
    <location>
        <begin position="1"/>
        <end position="23"/>
    </location>
</feature>
<keyword evidence="4" id="KW-0238">DNA-binding</keyword>
<dbReference type="AlphaFoldDB" id="A0AA39V068"/>
<evidence type="ECO:0008006" key="10">
    <source>
        <dbReference type="Google" id="ProtNLM"/>
    </source>
</evidence>
<reference evidence="8" key="1">
    <citation type="submission" date="2023-03" db="EMBL/GenBank/DDBJ databases">
        <title>Complete genome of Cladonia borealis.</title>
        <authorList>
            <person name="Park H."/>
        </authorList>
    </citation>
    <scope>NUCLEOTIDE SEQUENCE</scope>
    <source>
        <strain evidence="8">ANT050790</strain>
    </source>
</reference>
<name>A0AA39V068_9LECA</name>
<accession>A0AA39V068</accession>
<dbReference type="EMBL" id="JAFEKC020000015">
    <property type="protein sequence ID" value="KAK0510763.1"/>
    <property type="molecule type" value="Genomic_DNA"/>
</dbReference>
<evidence type="ECO:0000256" key="1">
    <source>
        <dbReference type="ARBA" id="ARBA00022723"/>
    </source>
</evidence>
<dbReference type="GO" id="GO:0046872">
    <property type="term" value="F:metal ion binding"/>
    <property type="evidence" value="ECO:0007669"/>
    <property type="project" value="UniProtKB-KW"/>
</dbReference>
<dbReference type="Pfam" id="PF11951">
    <property type="entry name" value="Fungal_trans_2"/>
    <property type="match status" value="1"/>
</dbReference>
<dbReference type="InterPro" id="IPR021858">
    <property type="entry name" value="Fun_TF"/>
</dbReference>
<dbReference type="PANTHER" id="PTHR36206">
    <property type="entry name" value="ASPERCRYPTIN BIOSYNTHESIS CLUSTER-SPECIFIC TRANSCRIPTION REGULATOR ATNN-RELATED"/>
    <property type="match status" value="1"/>
</dbReference>
<comment type="caution">
    <text evidence="8">The sequence shown here is derived from an EMBL/GenBank/DDBJ whole genome shotgun (WGS) entry which is preliminary data.</text>
</comment>
<evidence type="ECO:0000256" key="2">
    <source>
        <dbReference type="ARBA" id="ARBA00022833"/>
    </source>
</evidence>
<keyword evidence="5" id="KW-0804">Transcription</keyword>
<evidence type="ECO:0000256" key="4">
    <source>
        <dbReference type="ARBA" id="ARBA00023125"/>
    </source>
</evidence>
<dbReference type="InterPro" id="IPR052360">
    <property type="entry name" value="Transcr_Regulatory_Proteins"/>
</dbReference>
<keyword evidence="3" id="KW-0805">Transcription regulation</keyword>
<evidence type="ECO:0000256" key="3">
    <source>
        <dbReference type="ARBA" id="ARBA00023015"/>
    </source>
</evidence>
<gene>
    <name evidence="8" type="ORF">JMJ35_007195</name>
</gene>
<organism evidence="8 9">
    <name type="scientific">Cladonia borealis</name>
    <dbReference type="NCBI Taxonomy" id="184061"/>
    <lineage>
        <taxon>Eukaryota</taxon>
        <taxon>Fungi</taxon>
        <taxon>Dikarya</taxon>
        <taxon>Ascomycota</taxon>
        <taxon>Pezizomycotina</taxon>
        <taxon>Lecanoromycetes</taxon>
        <taxon>OSLEUM clade</taxon>
        <taxon>Lecanoromycetidae</taxon>
        <taxon>Lecanorales</taxon>
        <taxon>Lecanorineae</taxon>
        <taxon>Cladoniaceae</taxon>
        <taxon>Cladonia</taxon>
    </lineage>
</organism>